<name>A0A935PYY7_9PROT</name>
<proteinExistence type="predicted"/>
<reference evidence="1 2" key="1">
    <citation type="submission" date="2020-10" db="EMBL/GenBank/DDBJ databases">
        <title>Connecting structure to function with the recovery of over 1000 high-quality activated sludge metagenome-assembled genomes encoding full-length rRNA genes using long-read sequencing.</title>
        <authorList>
            <person name="Singleton C.M."/>
            <person name="Petriglieri F."/>
            <person name="Kristensen J.M."/>
            <person name="Kirkegaard R.H."/>
            <person name="Michaelsen T.Y."/>
            <person name="Andersen M.H."/>
            <person name="Karst S.M."/>
            <person name="Dueholm M.S."/>
            <person name="Nielsen P.H."/>
            <person name="Albertsen M."/>
        </authorList>
    </citation>
    <scope>NUCLEOTIDE SEQUENCE [LARGE SCALE GENOMIC DNA]</scope>
    <source>
        <strain evidence="1">EsbW_18-Q3-R4-48_BATAC.285</strain>
    </source>
</reference>
<organism evidence="1 2">
    <name type="scientific">Candidatus Accumulibacter proximus</name>
    <dbReference type="NCBI Taxonomy" id="2954385"/>
    <lineage>
        <taxon>Bacteria</taxon>
        <taxon>Pseudomonadati</taxon>
        <taxon>Pseudomonadota</taxon>
        <taxon>Betaproteobacteria</taxon>
        <taxon>Candidatus Accumulibacter</taxon>
    </lineage>
</organism>
<evidence type="ECO:0000313" key="2">
    <source>
        <dbReference type="Proteomes" id="UP000697998"/>
    </source>
</evidence>
<sequence length="117" mass="12788">MKMNMQSFGEIEVEGARYHCDLVIEQGTIRKRAKGPSKAYRAAYGHTPLSADEAIPWHGKRLYIGTGMYGALPVMPAVYAAAEKKGIQVVARPTPEICGELQRMKAGDINAVLHVTC</sequence>
<gene>
    <name evidence="1" type="ORF">IPJ27_09335</name>
</gene>
<evidence type="ECO:0000313" key="1">
    <source>
        <dbReference type="EMBL" id="MBK7674938.1"/>
    </source>
</evidence>
<dbReference type="InterPro" id="IPR036748">
    <property type="entry name" value="MTH938-like_sf"/>
</dbReference>
<dbReference type="AlphaFoldDB" id="A0A935PYY7"/>
<accession>A0A935PYY7</accession>
<comment type="caution">
    <text evidence="1">The sequence shown here is derived from an EMBL/GenBank/DDBJ whole genome shotgun (WGS) entry which is preliminary data.</text>
</comment>
<dbReference type="Gene3D" id="3.40.1230.10">
    <property type="entry name" value="MTH938-like"/>
    <property type="match status" value="1"/>
</dbReference>
<dbReference type="EMBL" id="JADJMH010000006">
    <property type="protein sequence ID" value="MBK7674938.1"/>
    <property type="molecule type" value="Genomic_DNA"/>
</dbReference>
<dbReference type="Proteomes" id="UP000697998">
    <property type="component" value="Unassembled WGS sequence"/>
</dbReference>
<protein>
    <submittedName>
        <fullName evidence="1">Uncharacterized protein</fullName>
    </submittedName>
</protein>
<dbReference type="SUPFAM" id="SSF64076">
    <property type="entry name" value="MTH938-like"/>
    <property type="match status" value="1"/>
</dbReference>